<dbReference type="RefSeq" id="WP_072480926.1">
    <property type="nucleotide sequence ID" value="NZ_FPJG01000006.1"/>
</dbReference>
<evidence type="ECO:0000313" key="1">
    <source>
        <dbReference type="EMBL" id="SFW91084.1"/>
    </source>
</evidence>
<keyword evidence="2" id="KW-1185">Reference proteome</keyword>
<dbReference type="EMBL" id="FPJG01000006">
    <property type="protein sequence ID" value="SFW91084.1"/>
    <property type="molecule type" value="Genomic_DNA"/>
</dbReference>
<gene>
    <name evidence="1" type="ORF">SAMN04489730_7813</name>
</gene>
<sequence length="116" mass="12550">MSIDYDGRRFRKLGGGDGTCAEYHQRGDLVWAVFEGGRVRRGTITGTCDAAGVLRLAYTMVLDTGEVIAGHSTNSPQRHGGTLVLREVWERYGEHAETGVSYLEEIPAAVPAGVAR</sequence>
<protein>
    <submittedName>
        <fullName evidence="1">Uncharacterized protein</fullName>
    </submittedName>
</protein>
<dbReference type="AlphaFoldDB" id="A0A1K1T3I3"/>
<dbReference type="OrthoDB" id="5684515at2"/>
<reference evidence="2" key="1">
    <citation type="submission" date="2016-11" db="EMBL/GenBank/DDBJ databases">
        <authorList>
            <person name="Varghese N."/>
            <person name="Submissions S."/>
        </authorList>
    </citation>
    <scope>NUCLEOTIDE SEQUENCE [LARGE SCALE GENOMIC DNA]</scope>
    <source>
        <strain evidence="2">DSM 44671</strain>
    </source>
</reference>
<organism evidence="1 2">
    <name type="scientific">Amycolatopsis australiensis</name>
    <dbReference type="NCBI Taxonomy" id="546364"/>
    <lineage>
        <taxon>Bacteria</taxon>
        <taxon>Bacillati</taxon>
        <taxon>Actinomycetota</taxon>
        <taxon>Actinomycetes</taxon>
        <taxon>Pseudonocardiales</taxon>
        <taxon>Pseudonocardiaceae</taxon>
        <taxon>Amycolatopsis</taxon>
    </lineage>
</organism>
<dbReference type="Proteomes" id="UP000182740">
    <property type="component" value="Unassembled WGS sequence"/>
</dbReference>
<dbReference type="Pfam" id="PF26421">
    <property type="entry name" value="Avidin_like"/>
    <property type="match status" value="1"/>
</dbReference>
<name>A0A1K1T3I3_9PSEU</name>
<accession>A0A1K1T3I3</accession>
<evidence type="ECO:0000313" key="2">
    <source>
        <dbReference type="Proteomes" id="UP000182740"/>
    </source>
</evidence>
<proteinExistence type="predicted"/>
<dbReference type="InterPro" id="IPR058595">
    <property type="entry name" value="Avidin-like"/>
</dbReference>
<dbReference type="STRING" id="546364.SAMN04489730_7813"/>